<dbReference type="PROSITE" id="PS51257">
    <property type="entry name" value="PROKAR_LIPOPROTEIN"/>
    <property type="match status" value="1"/>
</dbReference>
<keyword evidence="2" id="KW-1185">Reference proteome</keyword>
<protein>
    <submittedName>
        <fullName evidence="1">Uncharacterized protein</fullName>
    </submittedName>
</protein>
<reference evidence="1" key="1">
    <citation type="submission" date="2022-08" db="EMBL/GenBank/DDBJ databases">
        <authorList>
            <consortium name="DOE Joint Genome Institute"/>
            <person name="Min B."/>
            <person name="Riley R."/>
            <person name="Sierra-Patev S."/>
            <person name="Naranjo-Ortiz M."/>
            <person name="Looney B."/>
            <person name="Konkel Z."/>
            <person name="Slot J.C."/>
            <person name="Sakamoto Y."/>
            <person name="Steenwyk J.L."/>
            <person name="Rokas A."/>
            <person name="Carro J."/>
            <person name="Camarero S."/>
            <person name="Ferreira P."/>
            <person name="Molpeceres G."/>
            <person name="Ruiz-Duenas F.J."/>
            <person name="Serrano A."/>
            <person name="Henrissat B."/>
            <person name="Drula E."/>
            <person name="Hughes K.W."/>
            <person name="Mata J.L."/>
            <person name="Ishikawa N.K."/>
            <person name="Vargas-Isla R."/>
            <person name="Ushijima S."/>
            <person name="Smith C.A."/>
            <person name="Ahrendt S."/>
            <person name="Andreopoulos W."/>
            <person name="He G."/>
            <person name="Labutti K."/>
            <person name="Lipzen A."/>
            <person name="Ng V."/>
            <person name="Sandor L."/>
            <person name="Barry K."/>
            <person name="Martinez A.T."/>
            <person name="Xiao Y."/>
            <person name="Gibbons J.G."/>
            <person name="Terashima K."/>
            <person name="Hibbett D.S."/>
            <person name="Grigoriev I.V."/>
        </authorList>
    </citation>
    <scope>NUCLEOTIDE SEQUENCE</scope>
    <source>
        <strain evidence="1">TFB9207</strain>
    </source>
</reference>
<evidence type="ECO:0000313" key="2">
    <source>
        <dbReference type="Proteomes" id="UP001163846"/>
    </source>
</evidence>
<feature type="non-terminal residue" evidence="1">
    <location>
        <position position="1"/>
    </location>
</feature>
<proteinExistence type="predicted"/>
<evidence type="ECO:0000313" key="1">
    <source>
        <dbReference type="EMBL" id="KAJ3832585.1"/>
    </source>
</evidence>
<organism evidence="1 2">
    <name type="scientific">Lentinula raphanica</name>
    <dbReference type="NCBI Taxonomy" id="153919"/>
    <lineage>
        <taxon>Eukaryota</taxon>
        <taxon>Fungi</taxon>
        <taxon>Dikarya</taxon>
        <taxon>Basidiomycota</taxon>
        <taxon>Agaricomycotina</taxon>
        <taxon>Agaricomycetes</taxon>
        <taxon>Agaricomycetidae</taxon>
        <taxon>Agaricales</taxon>
        <taxon>Marasmiineae</taxon>
        <taxon>Omphalotaceae</taxon>
        <taxon>Lentinula</taxon>
    </lineage>
</organism>
<accession>A0AA38NXX7</accession>
<gene>
    <name evidence="1" type="ORF">F5878DRAFT_634815</name>
</gene>
<sequence length="500" mass="57368">MNRILPAEILDLIVDELRDDYNSLMAASLSCKRLLTRSRFHLFHTLEIGEDHLTNSDIYTSGRKSTYSRITVPTFLQILDVPYSSIGHAIRCLVIDRIFDWDTKLPRELSRIRKNLPNVTTLRCKRVPWLEIPRAFRSLLLKLNFEMFIISDLWLDSPSKLAKMIAKLPSNLKKIAMGSIHFHTPEDKDTNGINFDRLAKRKVIHFHTLDSVSSMGAQNFFRSLISLRLITIDRFIIGRETLVKEEFKWIDEVLVKFGSRFSEVIHHLVPAKNDIWNGVPSFSLRHCTNLRVLSIQSVYLGSQAGDFDVFTPLATRVVRRIISSVPNLELLEEIQIRFTVDLFQWSDETASIAASTTVLAPPSDDRTAPDTAPFIDQLAEGDWTDLANFLLCLPFSPSLESFSSTRTNEPQSLIRYPSSSTSPLCHTVLSATSPKRNLRRRIHIQLGFDTNADKVAQDVFSREYTRCVEYIYNHGMKNIVDDGRLELVFSRVNYKDLYEI</sequence>
<dbReference type="AlphaFoldDB" id="A0AA38NXX7"/>
<comment type="caution">
    <text evidence="1">The sequence shown here is derived from an EMBL/GenBank/DDBJ whole genome shotgun (WGS) entry which is preliminary data.</text>
</comment>
<name>A0AA38NXX7_9AGAR</name>
<dbReference type="Proteomes" id="UP001163846">
    <property type="component" value="Unassembled WGS sequence"/>
</dbReference>
<dbReference type="EMBL" id="MU806914">
    <property type="protein sequence ID" value="KAJ3832585.1"/>
    <property type="molecule type" value="Genomic_DNA"/>
</dbReference>